<dbReference type="EMBL" id="KN833044">
    <property type="protein sequence ID" value="KIM75649.1"/>
    <property type="molecule type" value="Genomic_DNA"/>
</dbReference>
<sequence length="65" mass="7492">MAQQARGNLLELLIDVNNLSLHFRTIITSRSNIDIFNTFESQHQIFVYELYITSAANSDDIFDIT</sequence>
<evidence type="ECO:0000313" key="1">
    <source>
        <dbReference type="EMBL" id="KIM75649.1"/>
    </source>
</evidence>
<gene>
    <name evidence="1" type="ORF">PILCRDRAFT_798834</name>
</gene>
<reference evidence="1 2" key="1">
    <citation type="submission" date="2014-04" db="EMBL/GenBank/DDBJ databases">
        <authorList>
            <consortium name="DOE Joint Genome Institute"/>
            <person name="Kuo A."/>
            <person name="Tarkka M."/>
            <person name="Buscot F."/>
            <person name="Kohler A."/>
            <person name="Nagy L.G."/>
            <person name="Floudas D."/>
            <person name="Copeland A."/>
            <person name="Barry K.W."/>
            <person name="Cichocki N."/>
            <person name="Veneault-Fourrey C."/>
            <person name="LaButti K."/>
            <person name="Lindquist E.A."/>
            <person name="Lipzen A."/>
            <person name="Lundell T."/>
            <person name="Morin E."/>
            <person name="Murat C."/>
            <person name="Sun H."/>
            <person name="Tunlid A."/>
            <person name="Henrissat B."/>
            <person name="Grigoriev I.V."/>
            <person name="Hibbett D.S."/>
            <person name="Martin F."/>
            <person name="Nordberg H.P."/>
            <person name="Cantor M.N."/>
            <person name="Hua S.X."/>
        </authorList>
    </citation>
    <scope>NUCLEOTIDE SEQUENCE [LARGE SCALE GENOMIC DNA]</scope>
    <source>
        <strain evidence="1 2">F 1598</strain>
    </source>
</reference>
<evidence type="ECO:0000313" key="2">
    <source>
        <dbReference type="Proteomes" id="UP000054166"/>
    </source>
</evidence>
<protein>
    <submittedName>
        <fullName evidence="1">Uncharacterized protein</fullName>
    </submittedName>
</protein>
<keyword evidence="2" id="KW-1185">Reference proteome</keyword>
<dbReference type="Proteomes" id="UP000054166">
    <property type="component" value="Unassembled WGS sequence"/>
</dbReference>
<organism evidence="1 2">
    <name type="scientific">Piloderma croceum (strain F 1598)</name>
    <dbReference type="NCBI Taxonomy" id="765440"/>
    <lineage>
        <taxon>Eukaryota</taxon>
        <taxon>Fungi</taxon>
        <taxon>Dikarya</taxon>
        <taxon>Basidiomycota</taxon>
        <taxon>Agaricomycotina</taxon>
        <taxon>Agaricomycetes</taxon>
        <taxon>Agaricomycetidae</taxon>
        <taxon>Atheliales</taxon>
        <taxon>Atheliaceae</taxon>
        <taxon>Piloderma</taxon>
    </lineage>
</organism>
<dbReference type="HOGENOM" id="CLU_2850519_0_0_1"/>
<name>A0A0C3F6V8_PILCF</name>
<dbReference type="AlphaFoldDB" id="A0A0C3F6V8"/>
<reference evidence="2" key="2">
    <citation type="submission" date="2015-01" db="EMBL/GenBank/DDBJ databases">
        <title>Evolutionary Origins and Diversification of the Mycorrhizal Mutualists.</title>
        <authorList>
            <consortium name="DOE Joint Genome Institute"/>
            <consortium name="Mycorrhizal Genomics Consortium"/>
            <person name="Kohler A."/>
            <person name="Kuo A."/>
            <person name="Nagy L.G."/>
            <person name="Floudas D."/>
            <person name="Copeland A."/>
            <person name="Barry K.W."/>
            <person name="Cichocki N."/>
            <person name="Veneault-Fourrey C."/>
            <person name="LaButti K."/>
            <person name="Lindquist E.A."/>
            <person name="Lipzen A."/>
            <person name="Lundell T."/>
            <person name="Morin E."/>
            <person name="Murat C."/>
            <person name="Riley R."/>
            <person name="Ohm R."/>
            <person name="Sun H."/>
            <person name="Tunlid A."/>
            <person name="Henrissat B."/>
            <person name="Grigoriev I.V."/>
            <person name="Hibbett D.S."/>
            <person name="Martin F."/>
        </authorList>
    </citation>
    <scope>NUCLEOTIDE SEQUENCE [LARGE SCALE GENOMIC DNA]</scope>
    <source>
        <strain evidence="2">F 1598</strain>
    </source>
</reference>
<dbReference type="InParanoid" id="A0A0C3F6V8"/>
<proteinExistence type="predicted"/>
<accession>A0A0C3F6V8</accession>